<feature type="transmembrane region" description="Helical" evidence="1">
    <location>
        <begin position="317"/>
        <end position="339"/>
    </location>
</feature>
<feature type="transmembrane region" description="Helical" evidence="1">
    <location>
        <begin position="57"/>
        <end position="82"/>
    </location>
</feature>
<feature type="transmembrane region" description="Helical" evidence="1">
    <location>
        <begin position="30"/>
        <end position="51"/>
    </location>
</feature>
<keyword evidence="1" id="KW-0472">Membrane</keyword>
<evidence type="ECO:0000256" key="1">
    <source>
        <dbReference type="SAM" id="Phobius"/>
    </source>
</evidence>
<feature type="transmembrane region" description="Helical" evidence="1">
    <location>
        <begin position="582"/>
        <end position="609"/>
    </location>
</feature>
<protein>
    <submittedName>
        <fullName evidence="3">Tricarboxylate transporter</fullName>
    </submittedName>
</protein>
<sequence>MGGDMVDAFVGLFSTTAIFYLLFGACLGLVVGILPALGGAAGLSLLIPFIYGMEPSAAMAMVIGMLATVTTGDTITSVLLGIPGSASSQATILDGFPMAKSGQGARALSAGFLSSVMGGLLGAAVLTLTLQVARQIILLFGVPEILMMILFGVASVAALSGRSLAKGVAICAFGMIVASIGYAPATGEERLTFGMFYFADGLPLIACVIGVFVVPEIVDLVRQNRSVSDRPVMGSGTLQGMRDVLANKWLVVRSAGVGCLVGAMPGVGGAVVDWIVYGQTVRSAKDKSRFGQGDVRGVIGVESSNNAVLGGALVPTLLFGVPGSGSTALLLSALIMLGVQPGPSMLGADINLTYSMIWSLAIANIVGAGLCFLLARHLAKITMIPFVWIAPFLIVAISFATLQVNRDPRDLLLVLVFGAVGVFMRRFGFSRPAFLIGFVLQGNLERSFYQTSQLYDLWGFISRPIVLLLAVVVATVLINSLRKQLSTTVRFDTPEHEASLMATRPLQLLMPVMLAAVFGGALWILKDLQPLGRTFPEIVAGIGLVAALIAAVQILRKVPSSMEDQEQEGTEYPVSMLRVGGWLAAAMALLIAFGFFAGSALFLALFLGIEARARIWQIAAGIIGIVGLYLVLMFYSGTFLPDGWVLSLNPWTYF</sequence>
<feature type="domain" description="DUF112" evidence="2">
    <location>
        <begin position="18"/>
        <end position="435"/>
    </location>
</feature>
<gene>
    <name evidence="3" type="ORF">F3W81_17630</name>
</gene>
<organism evidence="3 4">
    <name type="scientific">Pseudooceanicola spongiae</name>
    <dbReference type="NCBI Taxonomy" id="2613965"/>
    <lineage>
        <taxon>Bacteria</taxon>
        <taxon>Pseudomonadati</taxon>
        <taxon>Pseudomonadota</taxon>
        <taxon>Alphaproteobacteria</taxon>
        <taxon>Rhodobacterales</taxon>
        <taxon>Paracoccaceae</taxon>
        <taxon>Pseudooceanicola</taxon>
    </lineage>
</organism>
<proteinExistence type="predicted"/>
<evidence type="ECO:0000313" key="3">
    <source>
        <dbReference type="EMBL" id="QOL82480.1"/>
    </source>
</evidence>
<dbReference type="EMBL" id="CP045201">
    <property type="protein sequence ID" value="QOL82480.1"/>
    <property type="molecule type" value="Genomic_DNA"/>
</dbReference>
<feature type="transmembrane region" description="Helical" evidence="1">
    <location>
        <begin position="6"/>
        <end position="23"/>
    </location>
</feature>
<dbReference type="PANTHER" id="PTHR35342">
    <property type="entry name" value="TRICARBOXYLIC TRANSPORT PROTEIN"/>
    <property type="match status" value="1"/>
</dbReference>
<feature type="transmembrane region" description="Helical" evidence="1">
    <location>
        <begin position="412"/>
        <end position="440"/>
    </location>
</feature>
<accession>A0A7L9WTS6</accession>
<dbReference type="InterPro" id="IPR002823">
    <property type="entry name" value="DUF112_TM"/>
</dbReference>
<feature type="transmembrane region" description="Helical" evidence="1">
    <location>
        <begin position="460"/>
        <end position="481"/>
    </location>
</feature>
<name>A0A7L9WTS6_9RHOB</name>
<reference evidence="3 4" key="1">
    <citation type="submission" date="2019-10" db="EMBL/GenBank/DDBJ databases">
        <title>Pseudopuniceibacterium sp. HQ09 islated from Antarctica.</title>
        <authorList>
            <person name="Liao L."/>
            <person name="Su S."/>
            <person name="Chen B."/>
            <person name="Yu Y."/>
        </authorList>
    </citation>
    <scope>NUCLEOTIDE SEQUENCE [LARGE SCALE GENOMIC DNA]</scope>
    <source>
        <strain evidence="3 4">HQ09</strain>
    </source>
</reference>
<keyword evidence="4" id="KW-1185">Reference proteome</keyword>
<feature type="transmembrane region" description="Helical" evidence="1">
    <location>
        <begin position="195"/>
        <end position="218"/>
    </location>
</feature>
<dbReference type="KEGG" id="pshq:F3W81_17630"/>
<keyword evidence="1" id="KW-1133">Transmembrane helix</keyword>
<feature type="transmembrane region" description="Helical" evidence="1">
    <location>
        <begin position="381"/>
        <end position="400"/>
    </location>
</feature>
<keyword evidence="1" id="KW-0812">Transmembrane</keyword>
<feature type="transmembrane region" description="Helical" evidence="1">
    <location>
        <begin position="164"/>
        <end position="183"/>
    </location>
</feature>
<feature type="transmembrane region" description="Helical" evidence="1">
    <location>
        <begin position="508"/>
        <end position="526"/>
    </location>
</feature>
<feature type="transmembrane region" description="Helical" evidence="1">
    <location>
        <begin position="351"/>
        <end position="375"/>
    </location>
</feature>
<feature type="transmembrane region" description="Helical" evidence="1">
    <location>
        <begin position="136"/>
        <end position="157"/>
    </location>
</feature>
<dbReference type="Proteomes" id="UP000594118">
    <property type="component" value="Chromosome"/>
</dbReference>
<evidence type="ECO:0000259" key="2">
    <source>
        <dbReference type="Pfam" id="PF01970"/>
    </source>
</evidence>
<feature type="transmembrane region" description="Helical" evidence="1">
    <location>
        <begin position="107"/>
        <end position="130"/>
    </location>
</feature>
<evidence type="ECO:0000313" key="4">
    <source>
        <dbReference type="Proteomes" id="UP000594118"/>
    </source>
</evidence>
<dbReference type="Pfam" id="PF01970">
    <property type="entry name" value="TctA"/>
    <property type="match status" value="1"/>
</dbReference>
<feature type="transmembrane region" description="Helical" evidence="1">
    <location>
        <begin position="538"/>
        <end position="555"/>
    </location>
</feature>
<dbReference type="PANTHER" id="PTHR35342:SF5">
    <property type="entry name" value="TRICARBOXYLIC TRANSPORT PROTEIN"/>
    <property type="match status" value="1"/>
</dbReference>
<dbReference type="AlphaFoldDB" id="A0A7L9WTS6"/>
<feature type="transmembrane region" description="Helical" evidence="1">
    <location>
        <begin position="615"/>
        <end position="635"/>
    </location>
</feature>